<keyword evidence="10 13" id="KW-0443">Lipid metabolism</keyword>
<keyword evidence="4 13" id="KW-0444">Lipid biosynthesis</keyword>
<dbReference type="Pfam" id="PF00288">
    <property type="entry name" value="GHMP_kinases_N"/>
    <property type="match status" value="1"/>
</dbReference>
<dbReference type="PANTHER" id="PTHR31814">
    <property type="match status" value="1"/>
</dbReference>
<evidence type="ECO:0000256" key="4">
    <source>
        <dbReference type="ARBA" id="ARBA00022516"/>
    </source>
</evidence>
<accession>A0ABR3Q0L8</accession>
<gene>
    <name evidence="15" type="primary">ERG8</name>
    <name evidence="15" type="ORF">Q8F55_005072</name>
</gene>
<proteinExistence type="inferred from homology"/>
<keyword evidence="7 13" id="KW-0418">Kinase</keyword>
<evidence type="ECO:0000256" key="2">
    <source>
        <dbReference type="ARBA" id="ARBA00006495"/>
    </source>
</evidence>
<evidence type="ECO:0000313" key="15">
    <source>
        <dbReference type="EMBL" id="KAL1408266.1"/>
    </source>
</evidence>
<dbReference type="InterPro" id="IPR035102">
    <property type="entry name" value="Phosphomevalonate_kinase"/>
</dbReference>
<dbReference type="Gene3D" id="3.30.230.10">
    <property type="match status" value="1"/>
</dbReference>
<dbReference type="EMBL" id="JBBXJM010000004">
    <property type="protein sequence ID" value="KAL1408266.1"/>
    <property type="molecule type" value="Genomic_DNA"/>
</dbReference>
<dbReference type="GO" id="GO:0004631">
    <property type="term" value="F:phosphomevalonate kinase activity"/>
    <property type="evidence" value="ECO:0007669"/>
    <property type="project" value="UniProtKB-EC"/>
</dbReference>
<keyword evidence="5 13" id="KW-0808">Transferase</keyword>
<dbReference type="InterPro" id="IPR020568">
    <property type="entry name" value="Ribosomal_Su5_D2-typ_SF"/>
</dbReference>
<evidence type="ECO:0000256" key="12">
    <source>
        <dbReference type="ARBA" id="ARBA00029326"/>
    </source>
</evidence>
<evidence type="ECO:0000256" key="7">
    <source>
        <dbReference type="ARBA" id="ARBA00022777"/>
    </source>
</evidence>
<evidence type="ECO:0000256" key="10">
    <source>
        <dbReference type="ARBA" id="ARBA00023098"/>
    </source>
</evidence>
<evidence type="ECO:0000256" key="8">
    <source>
        <dbReference type="ARBA" id="ARBA00022840"/>
    </source>
</evidence>
<feature type="domain" description="GHMP kinase N-terminal" evidence="14">
    <location>
        <begin position="188"/>
        <end position="250"/>
    </location>
</feature>
<protein>
    <recommendedName>
        <fullName evidence="3 13">Phosphomevalonate kinase</fullName>
        <ecNumber evidence="3 13">2.7.4.2</ecNumber>
    </recommendedName>
</protein>
<dbReference type="PIRSF" id="PIRSF017288">
    <property type="entry name" value="PMK_GHMP_euk"/>
    <property type="match status" value="1"/>
</dbReference>
<name>A0ABR3Q0L8_9TREE</name>
<comment type="similarity">
    <text evidence="2 13">Belongs to the GHMP kinase family. Mevalonate kinase subfamily.</text>
</comment>
<dbReference type="EC" id="2.7.4.2" evidence="3 13"/>
<reference evidence="15 16" key="1">
    <citation type="submission" date="2023-08" db="EMBL/GenBank/DDBJ databases">
        <title>Annotated Genome Sequence of Vanrija albida AlHP1.</title>
        <authorList>
            <person name="Herzog R."/>
        </authorList>
    </citation>
    <scope>NUCLEOTIDE SEQUENCE [LARGE SCALE GENOMIC DNA]</scope>
    <source>
        <strain evidence="15 16">AlHP1</strain>
    </source>
</reference>
<comment type="pathway">
    <text evidence="1 13">Isoprenoid biosynthesis; isopentenyl diphosphate biosynthesis via mevalonate pathway; isopentenyl diphosphate from (R)-mevalonate: step 2/3.</text>
</comment>
<comment type="catalytic activity">
    <reaction evidence="12">
        <text>(R)-5-phosphomevalonate + ATP = (R)-5-diphosphomevalonate + ADP</text>
        <dbReference type="Rhea" id="RHEA:16341"/>
        <dbReference type="ChEBI" id="CHEBI:30616"/>
        <dbReference type="ChEBI" id="CHEBI:57557"/>
        <dbReference type="ChEBI" id="CHEBI:58146"/>
        <dbReference type="ChEBI" id="CHEBI:456216"/>
        <dbReference type="EC" id="2.7.4.2"/>
    </reaction>
    <physiologicalReaction direction="left-to-right" evidence="12">
        <dbReference type="Rhea" id="RHEA:16342"/>
    </physiologicalReaction>
</comment>
<evidence type="ECO:0000256" key="5">
    <source>
        <dbReference type="ARBA" id="ARBA00022679"/>
    </source>
</evidence>
<dbReference type="SUPFAM" id="SSF54211">
    <property type="entry name" value="Ribosomal protein S5 domain 2-like"/>
    <property type="match status" value="1"/>
</dbReference>
<evidence type="ECO:0000259" key="14">
    <source>
        <dbReference type="Pfam" id="PF00288"/>
    </source>
</evidence>
<sequence length="503" mass="52793">MSSTSAHTIVSAPGKVLLAGGYLVLDRAYTGLVVGTSSRFFCSVVDSPAAPGSFYAARISVRAGQFPSDASTWTYDVLVPAGSRAPLLTPTGSAGRNKFVEATLAKVLQYALERLVASGSGQAAAGAELLRRLSGGGRSALDVVVLADNDFYSQREQLAAASLPARLSSLASLTPFCPLPRGIGQTNKTGLGSSAALVTSLVAGVLSHLGLVDLASAQDVHRIHALAQAAHCFAQGKVGSGFDVSSAVYGSHVYRRFSPAVLEPLFNAPEGAAPSVLACVESKAWDQEVTPFRLPRGLRLLLADVDAGTDTPSFVGKVLAWRKEKPEESLALWTKLDDDNRLLETQLSKLAEIDQTKEYAETLRAFASASLNHLDDQNPIAAQLQQINATVDRIRSGMRDMSTASGVPIEPKEQTRLLDACSGCQGVLGGGVPGAGGYDAIWVLCVDDPAVITTVEDVWASWTEMSVSPLSARQSDGGLQRESAGQVRGLAAALFRAREEGAL</sequence>
<evidence type="ECO:0000256" key="9">
    <source>
        <dbReference type="ARBA" id="ARBA00022955"/>
    </source>
</evidence>
<evidence type="ECO:0000256" key="11">
    <source>
        <dbReference type="ARBA" id="ARBA00023221"/>
    </source>
</evidence>
<keyword evidence="8" id="KW-0067">ATP-binding</keyword>
<keyword evidence="11 13" id="KW-0753">Steroid metabolism</keyword>
<evidence type="ECO:0000256" key="1">
    <source>
        <dbReference type="ARBA" id="ARBA00005017"/>
    </source>
</evidence>
<evidence type="ECO:0000313" key="16">
    <source>
        <dbReference type="Proteomes" id="UP001565368"/>
    </source>
</evidence>
<organism evidence="15 16">
    <name type="scientific">Vanrija albida</name>
    <dbReference type="NCBI Taxonomy" id="181172"/>
    <lineage>
        <taxon>Eukaryota</taxon>
        <taxon>Fungi</taxon>
        <taxon>Dikarya</taxon>
        <taxon>Basidiomycota</taxon>
        <taxon>Agaricomycotina</taxon>
        <taxon>Tremellomycetes</taxon>
        <taxon>Trichosporonales</taxon>
        <taxon>Trichosporonaceae</taxon>
        <taxon>Vanrija</taxon>
    </lineage>
</organism>
<dbReference type="InterPro" id="IPR014721">
    <property type="entry name" value="Ribsml_uS5_D2-typ_fold_subgr"/>
</dbReference>
<dbReference type="InterPro" id="IPR016005">
    <property type="entry name" value="Erg8"/>
</dbReference>
<dbReference type="InterPro" id="IPR006204">
    <property type="entry name" value="GHMP_kinase_N_dom"/>
</dbReference>
<dbReference type="GeneID" id="95986115"/>
<evidence type="ECO:0000256" key="6">
    <source>
        <dbReference type="ARBA" id="ARBA00022741"/>
    </source>
</evidence>
<dbReference type="PANTHER" id="PTHR31814:SF2">
    <property type="entry name" value="PHOSPHOMEVALONATE KINASE"/>
    <property type="match status" value="1"/>
</dbReference>
<keyword evidence="16" id="KW-1185">Reference proteome</keyword>
<comment type="caution">
    <text evidence="15">The sequence shown here is derived from an EMBL/GenBank/DDBJ whole genome shotgun (WGS) entry which is preliminary data.</text>
</comment>
<dbReference type="Gene3D" id="3.30.70.890">
    <property type="entry name" value="GHMP kinase, C-terminal domain"/>
    <property type="match status" value="1"/>
</dbReference>
<keyword evidence="9 13" id="KW-0752">Steroid biosynthesis</keyword>
<keyword evidence="6" id="KW-0547">Nucleotide-binding</keyword>
<dbReference type="InterPro" id="IPR036554">
    <property type="entry name" value="GHMP_kinase_C_sf"/>
</dbReference>
<dbReference type="RefSeq" id="XP_069208210.1">
    <property type="nucleotide sequence ID" value="XM_069353568.1"/>
</dbReference>
<dbReference type="Proteomes" id="UP001565368">
    <property type="component" value="Unassembled WGS sequence"/>
</dbReference>
<evidence type="ECO:0000256" key="13">
    <source>
        <dbReference type="PIRNR" id="PIRNR017288"/>
    </source>
</evidence>
<evidence type="ECO:0000256" key="3">
    <source>
        <dbReference type="ARBA" id="ARBA00012958"/>
    </source>
</evidence>